<dbReference type="Pfam" id="PF13201">
    <property type="entry name" value="PCMD"/>
    <property type="match status" value="1"/>
</dbReference>
<reference evidence="3" key="1">
    <citation type="submission" date="2016-10" db="EMBL/GenBank/DDBJ databases">
        <authorList>
            <person name="Varghese N."/>
            <person name="Submissions S."/>
        </authorList>
    </citation>
    <scope>NUCLEOTIDE SEQUENCE [LARGE SCALE GENOMIC DNA]</scope>
    <source>
        <strain evidence="3">DSM 22361</strain>
    </source>
</reference>
<dbReference type="InterPro" id="IPR025112">
    <property type="entry name" value="PCMD"/>
</dbReference>
<proteinExistence type="predicted"/>
<feature type="domain" description="Putative carbohydrate metabolism" evidence="1">
    <location>
        <begin position="96"/>
        <end position="346"/>
    </location>
</feature>
<evidence type="ECO:0000259" key="1">
    <source>
        <dbReference type="Pfam" id="PF13201"/>
    </source>
</evidence>
<accession>A0A1H6CPD3</accession>
<protein>
    <submittedName>
        <fullName evidence="2">Putative carbohydrate metabolism domain-containing protein</fullName>
    </submittedName>
</protein>
<dbReference type="EMBL" id="FNUT01000018">
    <property type="protein sequence ID" value="SEG74832.1"/>
    <property type="molecule type" value="Genomic_DNA"/>
</dbReference>
<evidence type="ECO:0000313" key="3">
    <source>
        <dbReference type="Proteomes" id="UP000236731"/>
    </source>
</evidence>
<organism evidence="2 3">
    <name type="scientific">Sphingobacterium lactis</name>
    <dbReference type="NCBI Taxonomy" id="797291"/>
    <lineage>
        <taxon>Bacteria</taxon>
        <taxon>Pseudomonadati</taxon>
        <taxon>Bacteroidota</taxon>
        <taxon>Sphingobacteriia</taxon>
        <taxon>Sphingobacteriales</taxon>
        <taxon>Sphingobacteriaceae</taxon>
        <taxon>Sphingobacterium</taxon>
    </lineage>
</organism>
<evidence type="ECO:0000313" key="2">
    <source>
        <dbReference type="EMBL" id="SEG74832.1"/>
    </source>
</evidence>
<dbReference type="Gene3D" id="2.60.120.890">
    <property type="entry name" value="BT2081, beta-jelly-roll domain"/>
    <property type="match status" value="1"/>
</dbReference>
<gene>
    <name evidence="2" type="ORF">SAMN05421877_1185</name>
</gene>
<dbReference type="InterPro" id="IPR038653">
    <property type="entry name" value="Put_CMD_sf"/>
</dbReference>
<dbReference type="Gene3D" id="2.60.40.2340">
    <property type="match status" value="1"/>
</dbReference>
<dbReference type="AlphaFoldDB" id="A0A1H6CPD3"/>
<name>A0A1H6CPD3_9SPHI</name>
<sequence>MEADITAVHIADSLINAQPIINNRNIVVYVKPGTLNLQEFALDFDLTAGATSVPAAGSVQDFSVPVTYEVTSEDGQYKKQYTVTLLESSVPENFDFELFGQDEKRQWVYFYEEVAGIPQNLWASGNSGFALTAGSNPTNATYPTQVTDLQQYVTSGKHAAYLETKSTGFLGALVKKPIAAGNLFIGSMFTKSIVDIQTRFGLPFNKVPVSLTGYYLYAPGSKVIDKDGNTVNVQDECDIYAVLFDRVALMEATAKDEEYPNRTWLDDKDVLTSPHIIALAQLKDAGPTTGTGMQKFELPFVFKREYKQADVDAYRYSIAIVLSSSKHGAIFQGAVGSKLVVDQLKINVK</sequence>
<dbReference type="Proteomes" id="UP000236731">
    <property type="component" value="Unassembled WGS sequence"/>
</dbReference>
<keyword evidence="3" id="KW-1185">Reference proteome</keyword>